<dbReference type="PANTHER" id="PTHR31270">
    <property type="entry name" value="GLUTAMINYL-PEPTIDE CYCLOTRANSFERASE"/>
    <property type="match status" value="1"/>
</dbReference>
<keyword evidence="1" id="KW-0808">Transferase</keyword>
<dbReference type="KEGG" id="ark:D6B99_13385"/>
<dbReference type="Pfam" id="PF05096">
    <property type="entry name" value="Glu_cyclase_2"/>
    <property type="match status" value="1"/>
</dbReference>
<dbReference type="InterPro" id="IPR007788">
    <property type="entry name" value="QCT"/>
</dbReference>
<dbReference type="Gene3D" id="2.130.10.10">
    <property type="entry name" value="YVTN repeat-like/Quinoprotein amine dehydrogenase"/>
    <property type="match status" value="1"/>
</dbReference>
<sequence length="278" mass="31364">MIEKYLSLHKTIAFIFFLAVISCRNNSSPDTAEHIGLNSFDVPLINYSVVNVFPHDTSLFTEGFVFHDGKFFESSGAPNDIPYTNSVVGSEDLQTGSFDKKITIDKTKYFGEGITFLGNKFYQLTWLNHLGFIYDAKSFKQIGTFSFPNEGWGLATDGKYLIMDDSSNHLTYLHPGTYKPVKILSVTRNGMAQDSLNELEFIKGYIYANVWYRNEIVKIDTSTGKIVGKLDLSSIVNDAERNHPGSDVLNGIAYDSVQDKIYVTGKLWPKIYQINFPH</sequence>
<protein>
    <submittedName>
        <fullName evidence="1">Glutaminyl-peptide cyclotransferase</fullName>
    </submittedName>
</protein>
<dbReference type="OrthoDB" id="9783700at2"/>
<dbReference type="RefSeq" id="WP_119989320.1">
    <property type="nucleotide sequence ID" value="NZ_CP032489.1"/>
</dbReference>
<dbReference type="EMBL" id="CP032489">
    <property type="protein sequence ID" value="AYD48506.1"/>
    <property type="molecule type" value="Genomic_DNA"/>
</dbReference>
<dbReference type="PROSITE" id="PS51257">
    <property type="entry name" value="PROKAR_LIPOPROTEIN"/>
    <property type="match status" value="1"/>
</dbReference>
<accession>A0A386HSM5</accession>
<dbReference type="GO" id="GO:0016603">
    <property type="term" value="F:glutaminyl-peptide cyclotransferase activity"/>
    <property type="evidence" value="ECO:0007669"/>
    <property type="project" value="InterPro"/>
</dbReference>
<proteinExistence type="predicted"/>
<keyword evidence="2" id="KW-1185">Reference proteome</keyword>
<name>A0A386HSM5_9BACT</name>
<dbReference type="InterPro" id="IPR015943">
    <property type="entry name" value="WD40/YVTN_repeat-like_dom_sf"/>
</dbReference>
<dbReference type="AlphaFoldDB" id="A0A386HSM5"/>
<dbReference type="SUPFAM" id="SSF63825">
    <property type="entry name" value="YWTD domain"/>
    <property type="match status" value="1"/>
</dbReference>
<evidence type="ECO:0000313" key="2">
    <source>
        <dbReference type="Proteomes" id="UP000266118"/>
    </source>
</evidence>
<dbReference type="Proteomes" id="UP000266118">
    <property type="component" value="Chromosome"/>
</dbReference>
<gene>
    <name evidence="1" type="ORF">D6B99_13385</name>
</gene>
<organism evidence="1 2">
    <name type="scientific">Arachidicoccus soli</name>
    <dbReference type="NCBI Taxonomy" id="2341117"/>
    <lineage>
        <taxon>Bacteria</taxon>
        <taxon>Pseudomonadati</taxon>
        <taxon>Bacteroidota</taxon>
        <taxon>Chitinophagia</taxon>
        <taxon>Chitinophagales</taxon>
        <taxon>Chitinophagaceae</taxon>
        <taxon>Arachidicoccus</taxon>
    </lineage>
</organism>
<reference evidence="1 2" key="1">
    <citation type="submission" date="2018-09" db="EMBL/GenBank/DDBJ databases">
        <title>Arachidicoccus sp. nov., a bacterium isolated from soil.</title>
        <authorList>
            <person name="Weon H.-Y."/>
            <person name="Kwon S.-W."/>
            <person name="Lee S.A."/>
        </authorList>
    </citation>
    <scope>NUCLEOTIDE SEQUENCE [LARGE SCALE GENOMIC DNA]</scope>
    <source>
        <strain evidence="1 2">KIS59-12</strain>
    </source>
</reference>
<evidence type="ECO:0000313" key="1">
    <source>
        <dbReference type="EMBL" id="AYD48506.1"/>
    </source>
</evidence>
<dbReference type="PANTHER" id="PTHR31270:SF1">
    <property type="entry name" value="GLUTAMINYL-PEPTIDE CYCLOTRANSFERASE"/>
    <property type="match status" value="1"/>
</dbReference>